<proteinExistence type="predicted"/>
<comment type="caution">
    <text evidence="1">The sequence shown here is derived from an EMBL/GenBank/DDBJ whole genome shotgun (WGS) entry which is preliminary data.</text>
</comment>
<dbReference type="Proteomes" id="UP000765509">
    <property type="component" value="Unassembled WGS sequence"/>
</dbReference>
<organism evidence="1 2">
    <name type="scientific">Austropuccinia psidii MF-1</name>
    <dbReference type="NCBI Taxonomy" id="1389203"/>
    <lineage>
        <taxon>Eukaryota</taxon>
        <taxon>Fungi</taxon>
        <taxon>Dikarya</taxon>
        <taxon>Basidiomycota</taxon>
        <taxon>Pucciniomycotina</taxon>
        <taxon>Pucciniomycetes</taxon>
        <taxon>Pucciniales</taxon>
        <taxon>Sphaerophragmiaceae</taxon>
        <taxon>Austropuccinia</taxon>
    </lineage>
</organism>
<protein>
    <submittedName>
        <fullName evidence="1">Uncharacterized protein</fullName>
    </submittedName>
</protein>
<gene>
    <name evidence="1" type="ORF">O181_040856</name>
</gene>
<accession>A0A9Q3DIM8</accession>
<keyword evidence="2" id="KW-1185">Reference proteome</keyword>
<name>A0A9Q3DIM8_9BASI</name>
<reference evidence="1" key="1">
    <citation type="submission" date="2021-03" db="EMBL/GenBank/DDBJ databases">
        <title>Draft genome sequence of rust myrtle Austropuccinia psidii MF-1, a brazilian biotype.</title>
        <authorList>
            <person name="Quecine M.C."/>
            <person name="Pachon D.M.R."/>
            <person name="Bonatelli M.L."/>
            <person name="Correr F.H."/>
            <person name="Franceschini L.M."/>
            <person name="Leite T.F."/>
            <person name="Margarido G.R.A."/>
            <person name="Almeida C.A."/>
            <person name="Ferrarezi J.A."/>
            <person name="Labate C.A."/>
        </authorList>
    </citation>
    <scope>NUCLEOTIDE SEQUENCE</scope>
    <source>
        <strain evidence="1">MF-1</strain>
    </source>
</reference>
<dbReference type="OrthoDB" id="2505547at2759"/>
<sequence length="219" mass="23703">MSGSTCLRKAATDDADAKPLSNEEVYLLLTSLQSEVSSLKLARNSNAAEMHNGSNFAEWVSGLNKVLCIAFNSELLVDNNPLLLENHSPQENRAISHFIDVTIPPDIALCIGVIPARTSSKDSFDAIKARCCPGNRFQKLKVVRDSLGVLIENGTGHPQSNTTNILTLCRAFAMFKKLGVDADELEGLLAQAACHAPPNVGQVSFNQLVTATRYHCQHS</sequence>
<dbReference type="EMBL" id="AVOT02016170">
    <property type="protein sequence ID" value="MBW0501141.1"/>
    <property type="molecule type" value="Genomic_DNA"/>
</dbReference>
<evidence type="ECO:0000313" key="2">
    <source>
        <dbReference type="Proteomes" id="UP000765509"/>
    </source>
</evidence>
<evidence type="ECO:0000313" key="1">
    <source>
        <dbReference type="EMBL" id="MBW0501141.1"/>
    </source>
</evidence>
<dbReference type="AlphaFoldDB" id="A0A9Q3DIM8"/>